<proteinExistence type="predicted"/>
<dbReference type="Proteomes" id="UP000002489">
    <property type="component" value="Unassembled WGS sequence"/>
</dbReference>
<dbReference type="EnsemblFungi" id="FOXG_13211T0">
    <property type="protein sequence ID" value="FOXG_13211P0"/>
    <property type="gene ID" value="FOXG_13211"/>
</dbReference>
<reference evidence="2" key="1">
    <citation type="journal article" date="2012" name="Mol. Plant Microbe Interact.">
        <title>A highly conserved effector in Fusarium oxysporum is required for full virulence on Arabidopsis.</title>
        <authorList>
            <person name="Thatcher L.F."/>
            <person name="Gardiner D.M."/>
            <person name="Kazan K."/>
            <person name="Manners J."/>
        </authorList>
    </citation>
    <scope>NUCLEOTIDE SEQUENCE [LARGE SCALE GENOMIC DNA]</scope>
    <source>
        <strain evidence="2">Fo5176</strain>
    </source>
</reference>
<dbReference type="AlphaFoldDB" id="A0A0D2YA89"/>
<evidence type="ECO:0000313" key="1">
    <source>
        <dbReference type="EnsemblFungi" id="FOXG_13211P0"/>
    </source>
</evidence>
<reference evidence="1" key="2">
    <citation type="submission" date="2025-08" db="UniProtKB">
        <authorList>
            <consortium name="EnsemblFungi"/>
        </authorList>
    </citation>
    <scope>IDENTIFICATION</scope>
    <source>
        <strain evidence="1">4287 / CBS 123668 / FGSC 9935 / NRRL 34936</strain>
    </source>
</reference>
<evidence type="ECO:0000313" key="2">
    <source>
        <dbReference type="Proteomes" id="UP000002489"/>
    </source>
</evidence>
<protein>
    <submittedName>
        <fullName evidence="1">Uncharacterized protein</fullName>
    </submittedName>
</protein>
<sequence length="96" mass="11374">MITLIRRRISSPSKLQQLLIHYQNCSGPTGQVDRSCQHTTRDGLVSWLDKQSLLREVTTSNSWYYMRVYDTICIEHRFDHKCKTSRDICRKRGRVT</sequence>
<organism evidence="1 2">
    <name type="scientific">Fusarium oxysporum (strain Fo5176)</name>
    <name type="common">Fusarium vascular wilt</name>
    <dbReference type="NCBI Taxonomy" id="660025"/>
    <lineage>
        <taxon>Eukaryota</taxon>
        <taxon>Fungi</taxon>
        <taxon>Dikarya</taxon>
        <taxon>Ascomycota</taxon>
        <taxon>Pezizomycotina</taxon>
        <taxon>Sordariomycetes</taxon>
        <taxon>Hypocreomycetidae</taxon>
        <taxon>Hypocreales</taxon>
        <taxon>Nectriaceae</taxon>
        <taxon>Fusarium</taxon>
        <taxon>Fusarium oxysporum species complex</taxon>
    </lineage>
</organism>
<name>A0A0D2YA89_FUSOF</name>
<accession>A0A0D2YA89</accession>